<feature type="compositionally biased region" description="Polar residues" evidence="2">
    <location>
        <begin position="1"/>
        <end position="19"/>
    </location>
</feature>
<accession>A0A0F7VG76</accession>
<dbReference type="STRING" id="104259.A0A0F7VG76"/>
<dbReference type="AlphaFoldDB" id="A0A0F7VG76"/>
<dbReference type="InterPro" id="IPR056125">
    <property type="entry name" value="DUF7708"/>
</dbReference>
<dbReference type="Gene3D" id="3.40.50.300">
    <property type="entry name" value="P-loop containing nucleotide triphosphate hydrolases"/>
    <property type="match status" value="1"/>
</dbReference>
<evidence type="ECO:0000259" key="4">
    <source>
        <dbReference type="Pfam" id="PF24883"/>
    </source>
</evidence>
<dbReference type="Proteomes" id="UP000042958">
    <property type="component" value="Unassembled WGS sequence"/>
</dbReference>
<protein>
    <submittedName>
        <fullName evidence="5">Uncharacterized protein</fullName>
    </submittedName>
</protein>
<gene>
    <name evidence="5" type="ORF">PMG11_04490</name>
</gene>
<evidence type="ECO:0000259" key="3">
    <source>
        <dbReference type="Pfam" id="PF24809"/>
    </source>
</evidence>
<dbReference type="Pfam" id="PF24809">
    <property type="entry name" value="DUF7708"/>
    <property type="match status" value="1"/>
</dbReference>
<keyword evidence="1" id="KW-0677">Repeat</keyword>
<evidence type="ECO:0000256" key="2">
    <source>
        <dbReference type="SAM" id="MobiDB-lite"/>
    </source>
</evidence>
<sequence>MSSKSSLLFNRRSQNSSRLPAQPPSTDPWEHALALYMKDLDPLKQHKFQAPTTVDECLEAIVLNGQKRRSFTRILEFLRPLIDPLKRFESAIDVVVQVNAGIASPIWGPLRVALTIAAQHLATLETLVIIVDKIAHSVQRYENLKTLFAEHDGVRDAVGRLYCELLRLCACISKYETSRIRYILNPFGKEFDAVSTAIDQRALDVERAAQAAHFEESKVAREILLAETQEQDARRLRCWLGPACVEDDLQRRGLEYLQGSGDWILQAEGFKKWYSSPISHVSTGTNCSPPSIASESMLQVIGRPGSGKSILAAYLVNHLSQAERVGYFFFDKQDSERNMMIHAARTILAQLLNFYPEFTDMLMPVYKQSGRVVADSLTEVTKMLKQVLGQLSSRPDAQFHYIVLDGIDECEDWQASNGHFLGSLPKNGSFKRVLFSRVPSASLSSNVPSMDPLIVTMESNQNGDIRAYAEARVQKMVHIADTDLGLQVVSRTAEQADGLWLYARLLLDEIARAPSREVVESSLDSLPSGLEELYNHILCTNEAKMTDAEKVFARYLFLCADISNYMPDFLAQTTDSLQQGMLDLVFRFANGGTMPFDVPKLAERLGAPLIEVLRPTEHTYELRFVHLSIYQYLADSTGLAKKGEPPELIQTRQVRGLYRGAVAVWYFTKCLDSELHLRALQSSKSELSLEQWSECYFPMAYCLWDALKIRGCHLQRLSEPLLDEAQNTLETLTAFLCTKSCLRWFELSTIINYAGNFPQLLERILEALEIAQFEQENSWISSAYNRFNRARLTFLNEWQLIMLQTTPWKIPVGESTGPVQDIRRPGFDDGVPVQIMLHIAEKWSANFMMFGTARVSLDGNSAARARCPRCLALMGQKDMKKHWMMGCRRRR</sequence>
<dbReference type="InterPro" id="IPR056884">
    <property type="entry name" value="NPHP3-like_N"/>
</dbReference>
<dbReference type="PANTHER" id="PTHR10039">
    <property type="entry name" value="AMELOGENIN"/>
    <property type="match status" value="1"/>
</dbReference>
<dbReference type="EMBL" id="CDHK01000004">
    <property type="protein sequence ID" value="CEO59836.1"/>
    <property type="molecule type" value="Genomic_DNA"/>
</dbReference>
<feature type="domain" description="Nephrocystin 3-like N-terminal" evidence="4">
    <location>
        <begin position="259"/>
        <end position="417"/>
    </location>
</feature>
<feature type="region of interest" description="Disordered" evidence="2">
    <location>
        <begin position="1"/>
        <end position="26"/>
    </location>
</feature>
<dbReference type="PANTHER" id="PTHR10039:SF17">
    <property type="entry name" value="FUNGAL STAND N-TERMINAL GOODBYE DOMAIN-CONTAINING PROTEIN-RELATED"/>
    <property type="match status" value="1"/>
</dbReference>
<evidence type="ECO:0000313" key="6">
    <source>
        <dbReference type="Proteomes" id="UP000042958"/>
    </source>
</evidence>
<dbReference type="SUPFAM" id="SSF52540">
    <property type="entry name" value="P-loop containing nucleoside triphosphate hydrolases"/>
    <property type="match status" value="1"/>
</dbReference>
<evidence type="ECO:0000256" key="1">
    <source>
        <dbReference type="ARBA" id="ARBA00022737"/>
    </source>
</evidence>
<keyword evidence="6" id="KW-1185">Reference proteome</keyword>
<evidence type="ECO:0000313" key="5">
    <source>
        <dbReference type="EMBL" id="CEO59836.1"/>
    </source>
</evidence>
<reference evidence="6" key="1">
    <citation type="journal article" date="2015" name="Genome Announc.">
        <title>Draft genome sequence of the fungus Penicillium brasilianum MG11.</title>
        <authorList>
            <person name="Horn F."/>
            <person name="Linde J."/>
            <person name="Mattern D.J."/>
            <person name="Walther G."/>
            <person name="Guthke R."/>
            <person name="Brakhage A.A."/>
            <person name="Valiante V."/>
        </authorList>
    </citation>
    <scope>NUCLEOTIDE SEQUENCE [LARGE SCALE GENOMIC DNA]</scope>
    <source>
        <strain evidence="6">MG11</strain>
    </source>
</reference>
<proteinExistence type="predicted"/>
<feature type="domain" description="DUF7708" evidence="3">
    <location>
        <begin position="79"/>
        <end position="216"/>
    </location>
</feature>
<organism evidence="5 6">
    <name type="scientific">Penicillium brasilianum</name>
    <dbReference type="NCBI Taxonomy" id="104259"/>
    <lineage>
        <taxon>Eukaryota</taxon>
        <taxon>Fungi</taxon>
        <taxon>Dikarya</taxon>
        <taxon>Ascomycota</taxon>
        <taxon>Pezizomycotina</taxon>
        <taxon>Eurotiomycetes</taxon>
        <taxon>Eurotiomycetidae</taxon>
        <taxon>Eurotiales</taxon>
        <taxon>Aspergillaceae</taxon>
        <taxon>Penicillium</taxon>
    </lineage>
</organism>
<dbReference type="OrthoDB" id="194358at2759"/>
<name>A0A0F7VG76_PENBI</name>
<dbReference type="Pfam" id="PF24883">
    <property type="entry name" value="NPHP3_N"/>
    <property type="match status" value="1"/>
</dbReference>
<dbReference type="InterPro" id="IPR027417">
    <property type="entry name" value="P-loop_NTPase"/>
</dbReference>